<evidence type="ECO:0000313" key="3">
    <source>
        <dbReference type="Proteomes" id="UP000722791"/>
    </source>
</evidence>
<dbReference type="AlphaFoldDB" id="A0A8J4LVU1"/>
<evidence type="ECO:0000313" key="1">
    <source>
        <dbReference type="EMBL" id="GIL86915.1"/>
    </source>
</evidence>
<dbReference type="Proteomes" id="UP000722791">
    <property type="component" value="Unassembled WGS sequence"/>
</dbReference>
<comment type="caution">
    <text evidence="2">The sequence shown here is derived from an EMBL/GenBank/DDBJ whole genome shotgun (WGS) entry which is preliminary data.</text>
</comment>
<proteinExistence type="predicted"/>
<organism evidence="2 3">
    <name type="scientific">Volvox reticuliferus</name>
    <dbReference type="NCBI Taxonomy" id="1737510"/>
    <lineage>
        <taxon>Eukaryota</taxon>
        <taxon>Viridiplantae</taxon>
        <taxon>Chlorophyta</taxon>
        <taxon>core chlorophytes</taxon>
        <taxon>Chlorophyceae</taxon>
        <taxon>CS clade</taxon>
        <taxon>Chlamydomonadales</taxon>
        <taxon>Volvocaceae</taxon>
        <taxon>Volvox</taxon>
    </lineage>
</organism>
<dbReference type="EMBL" id="BNCP01000037">
    <property type="protein sequence ID" value="GIL86915.1"/>
    <property type="molecule type" value="Genomic_DNA"/>
</dbReference>
<keyword evidence="4" id="KW-1185">Reference proteome</keyword>
<sequence length="108" mass="11954">MVLDRDARRVVQVLVPGMPPPVLDYVFASVTKASARPAPQSLSPHPPRYALRRCDSGPLGELSILDMAELTSAKDSCRSAFGQRDALAFHYRDAAEPRTVADYDNKRR</sequence>
<evidence type="ECO:0000313" key="4">
    <source>
        <dbReference type="Proteomes" id="UP000747110"/>
    </source>
</evidence>
<name>A0A8J4LVU1_9CHLO</name>
<dbReference type="EMBL" id="BNCQ01000042">
    <property type="protein sequence ID" value="GIM12125.1"/>
    <property type="molecule type" value="Genomic_DNA"/>
</dbReference>
<protein>
    <submittedName>
        <fullName evidence="2">Uncharacterized protein</fullName>
    </submittedName>
</protein>
<evidence type="ECO:0000313" key="2">
    <source>
        <dbReference type="EMBL" id="GIM12125.1"/>
    </source>
</evidence>
<gene>
    <name evidence="1" type="ORF">Vretifemale_15114</name>
    <name evidence="2" type="ORF">Vretimale_15506</name>
</gene>
<accession>A0A8J4LVU1</accession>
<dbReference type="Proteomes" id="UP000747110">
    <property type="component" value="Unassembled WGS sequence"/>
</dbReference>
<reference evidence="2" key="1">
    <citation type="journal article" date="2021" name="Proc. Natl. Acad. Sci. U.S.A.">
        <title>Three genomes in the algal genus Volvox reveal the fate of a haploid sex-determining region after a transition to homothallism.</title>
        <authorList>
            <person name="Yamamoto K."/>
            <person name="Hamaji T."/>
            <person name="Kawai-Toyooka H."/>
            <person name="Matsuzaki R."/>
            <person name="Takahashi F."/>
            <person name="Nishimura Y."/>
            <person name="Kawachi M."/>
            <person name="Noguchi H."/>
            <person name="Minakuchi Y."/>
            <person name="Umen J.G."/>
            <person name="Toyoda A."/>
            <person name="Nozaki H."/>
        </authorList>
    </citation>
    <scope>NUCLEOTIDE SEQUENCE</scope>
    <source>
        <strain evidence="2">NIES-3785</strain>
        <strain evidence="1">NIES-3786</strain>
    </source>
</reference>
<dbReference type="OrthoDB" id="525205at2759"/>